<keyword evidence="25" id="KW-1185">Reference proteome</keyword>
<keyword evidence="6" id="KW-0808">Transferase</keyword>
<keyword evidence="4" id="KW-0132">Cell division</keyword>
<evidence type="ECO:0000256" key="12">
    <source>
        <dbReference type="ARBA" id="ARBA00023306"/>
    </source>
</evidence>
<keyword evidence="13" id="KW-0961">Cell wall biogenesis/degradation</keyword>
<proteinExistence type="inferred from homology"/>
<evidence type="ECO:0000256" key="4">
    <source>
        <dbReference type="ARBA" id="ARBA00022618"/>
    </source>
</evidence>
<dbReference type="AlphaFoldDB" id="A0A7G9RBW6"/>
<reference evidence="24 25" key="1">
    <citation type="submission" date="2020-08" db="EMBL/GenBank/DDBJ databases">
        <title>Genome sequence of Nocardioides mesophilus KACC 16243T.</title>
        <authorList>
            <person name="Hyun D.-W."/>
            <person name="Bae J.-W."/>
        </authorList>
    </citation>
    <scope>NUCLEOTIDE SEQUENCE [LARGE SCALE GENOMIC DNA]</scope>
    <source>
        <strain evidence="24 25">KACC 16243</strain>
    </source>
</reference>
<feature type="transmembrane region" description="Helical" evidence="23">
    <location>
        <begin position="196"/>
        <end position="212"/>
    </location>
</feature>
<feature type="transmembrane region" description="Helical" evidence="23">
    <location>
        <begin position="392"/>
        <end position="414"/>
    </location>
</feature>
<dbReference type="GO" id="GO:0051301">
    <property type="term" value="P:cell division"/>
    <property type="evidence" value="ECO:0007669"/>
    <property type="project" value="UniProtKB-KW"/>
</dbReference>
<feature type="transmembrane region" description="Helical" evidence="23">
    <location>
        <begin position="61"/>
        <end position="82"/>
    </location>
</feature>
<dbReference type="PANTHER" id="PTHR30474">
    <property type="entry name" value="CELL CYCLE PROTEIN"/>
    <property type="match status" value="1"/>
</dbReference>
<comment type="subcellular location">
    <subcellularLocation>
        <location evidence="1">Cell membrane</location>
        <topology evidence="1">Multi-pass membrane protein</topology>
    </subcellularLocation>
</comment>
<evidence type="ECO:0000256" key="10">
    <source>
        <dbReference type="ARBA" id="ARBA00022989"/>
    </source>
</evidence>
<protein>
    <recommendedName>
        <fullName evidence="17">Probable peptidoglycan glycosyltransferase FtsW</fullName>
        <ecNumber evidence="19">2.4.99.28</ecNumber>
    </recommendedName>
    <alternativeName>
        <fullName evidence="18">Cell division protein FtsW</fullName>
    </alternativeName>
    <alternativeName>
        <fullName evidence="15">Cell wall polymerase</fullName>
    </alternativeName>
    <alternativeName>
        <fullName evidence="14">Peptidoglycan polymerase</fullName>
    </alternativeName>
</protein>
<comment type="pathway">
    <text evidence="2">Cell wall biogenesis; peptidoglycan biosynthesis.</text>
</comment>
<feature type="transmembrane region" description="Helical" evidence="23">
    <location>
        <begin position="362"/>
        <end position="386"/>
    </location>
</feature>
<evidence type="ECO:0000256" key="18">
    <source>
        <dbReference type="ARBA" id="ARBA00041418"/>
    </source>
</evidence>
<evidence type="ECO:0000256" key="7">
    <source>
        <dbReference type="ARBA" id="ARBA00022692"/>
    </source>
</evidence>
<dbReference type="GO" id="GO:0015648">
    <property type="term" value="F:lipid-linked peptidoglycan transporter activity"/>
    <property type="evidence" value="ECO:0007669"/>
    <property type="project" value="TreeGrafter"/>
</dbReference>
<dbReference type="Proteomes" id="UP000515947">
    <property type="component" value="Chromosome"/>
</dbReference>
<evidence type="ECO:0000256" key="13">
    <source>
        <dbReference type="ARBA" id="ARBA00023316"/>
    </source>
</evidence>
<comment type="function">
    <text evidence="21">Peptidoglycan polymerase that is essential for cell division.</text>
</comment>
<evidence type="ECO:0000256" key="11">
    <source>
        <dbReference type="ARBA" id="ARBA00023136"/>
    </source>
</evidence>
<dbReference type="InterPro" id="IPR001182">
    <property type="entry name" value="FtsW/RodA"/>
</dbReference>
<dbReference type="GO" id="GO:0032153">
    <property type="term" value="C:cell division site"/>
    <property type="evidence" value="ECO:0007669"/>
    <property type="project" value="TreeGrafter"/>
</dbReference>
<keyword evidence="8" id="KW-0133">Cell shape</keyword>
<dbReference type="PANTHER" id="PTHR30474:SF2">
    <property type="entry name" value="PEPTIDOGLYCAN GLYCOSYLTRANSFERASE FTSW-RELATED"/>
    <property type="match status" value="1"/>
</dbReference>
<evidence type="ECO:0000256" key="22">
    <source>
        <dbReference type="SAM" id="MobiDB-lite"/>
    </source>
</evidence>
<keyword evidence="9" id="KW-0573">Peptidoglycan synthesis</keyword>
<dbReference type="KEGG" id="nmes:H9L09_00880"/>
<keyword evidence="12" id="KW-0131">Cell cycle</keyword>
<evidence type="ECO:0000256" key="15">
    <source>
        <dbReference type="ARBA" id="ARBA00033270"/>
    </source>
</evidence>
<dbReference type="NCBIfam" id="TIGR02614">
    <property type="entry name" value="ftsW"/>
    <property type="match status" value="1"/>
</dbReference>
<feature type="transmembrane region" description="Helical" evidence="23">
    <location>
        <begin position="126"/>
        <end position="145"/>
    </location>
</feature>
<feature type="transmembrane region" description="Helical" evidence="23">
    <location>
        <begin position="240"/>
        <end position="257"/>
    </location>
</feature>
<evidence type="ECO:0000256" key="21">
    <source>
        <dbReference type="ARBA" id="ARBA00049966"/>
    </source>
</evidence>
<dbReference type="EMBL" id="CP060713">
    <property type="protein sequence ID" value="QNN53091.1"/>
    <property type="molecule type" value="Genomic_DNA"/>
</dbReference>
<feature type="transmembrane region" description="Helical" evidence="23">
    <location>
        <begin position="102"/>
        <end position="119"/>
    </location>
</feature>
<evidence type="ECO:0000256" key="9">
    <source>
        <dbReference type="ARBA" id="ARBA00022984"/>
    </source>
</evidence>
<accession>A0A7G9RBW6</accession>
<keyword evidence="5" id="KW-0328">Glycosyltransferase</keyword>
<keyword evidence="7 23" id="KW-0812">Transmembrane</keyword>
<sequence>MRSPSRSTGSATADSPAWREGRQAGVTTTAGEPRAQLARARSFSGWTASVREALDRPLTSYYLLLGASTLLLTIGLMMVLSASSVYAYKNFDGDSYAVFKRQLTWVLLALPLAFVVSRLPHRVIRAFAWPAIFLALLALALTQVPGFGVEVGGNQNWLALGPLRVQPSELAKLAVILWCADLYGRKEKLLGDWRHVLMPMLPVTGLVIGLVLKQHDLGTALVLFAIVLGMLWVVGAPARLFVLGMTTVGVLALYLATTSHERLDRLTNFADPFKDYQGAGWQPAHGLFAMSSGGIFGKGISASQQKWGNLPAAHTDFIFAVLGEELGLVGTLLVLGLFLTIAYAGFRVALRTKDPFVRYMSAGITIWLTVQMMINVGMVLALLPVIGIPMPLVSYGGSALLPSLVALGLLVSFARSEPGAKAALRARRRRRTPAGVTAGSGRPRGTR</sequence>
<keyword evidence="3" id="KW-1003">Cell membrane</keyword>
<evidence type="ECO:0000256" key="19">
    <source>
        <dbReference type="ARBA" id="ARBA00044770"/>
    </source>
</evidence>
<name>A0A7G9RBW6_9ACTN</name>
<dbReference type="GO" id="GO:0005886">
    <property type="term" value="C:plasma membrane"/>
    <property type="evidence" value="ECO:0007669"/>
    <property type="project" value="UniProtKB-SubCell"/>
</dbReference>
<evidence type="ECO:0000256" key="6">
    <source>
        <dbReference type="ARBA" id="ARBA00022679"/>
    </source>
</evidence>
<feature type="transmembrane region" description="Helical" evidence="23">
    <location>
        <begin position="326"/>
        <end position="350"/>
    </location>
</feature>
<dbReference type="GO" id="GO:0009252">
    <property type="term" value="P:peptidoglycan biosynthetic process"/>
    <property type="evidence" value="ECO:0007669"/>
    <property type="project" value="UniProtKB-KW"/>
</dbReference>
<organism evidence="24 25">
    <name type="scientific">Nocardioides mesophilus</name>
    <dbReference type="NCBI Taxonomy" id="433659"/>
    <lineage>
        <taxon>Bacteria</taxon>
        <taxon>Bacillati</taxon>
        <taxon>Actinomycetota</taxon>
        <taxon>Actinomycetes</taxon>
        <taxon>Propionibacteriales</taxon>
        <taxon>Nocardioidaceae</taxon>
        <taxon>Nocardioides</taxon>
    </lineage>
</organism>
<evidence type="ECO:0000313" key="25">
    <source>
        <dbReference type="Proteomes" id="UP000515947"/>
    </source>
</evidence>
<comment type="similarity">
    <text evidence="16">Belongs to the SEDS family. FtsW subfamily.</text>
</comment>
<dbReference type="Pfam" id="PF01098">
    <property type="entry name" value="FTSW_RODA_SPOVE"/>
    <property type="match status" value="1"/>
</dbReference>
<dbReference type="GO" id="GO:0008360">
    <property type="term" value="P:regulation of cell shape"/>
    <property type="evidence" value="ECO:0007669"/>
    <property type="project" value="UniProtKB-KW"/>
</dbReference>
<feature type="transmembrane region" description="Helical" evidence="23">
    <location>
        <begin position="218"/>
        <end position="235"/>
    </location>
</feature>
<gene>
    <name evidence="24" type="primary">ftsW</name>
    <name evidence="24" type="ORF">H9L09_00880</name>
</gene>
<evidence type="ECO:0000256" key="8">
    <source>
        <dbReference type="ARBA" id="ARBA00022960"/>
    </source>
</evidence>
<keyword evidence="10 23" id="KW-1133">Transmembrane helix</keyword>
<evidence type="ECO:0000256" key="1">
    <source>
        <dbReference type="ARBA" id="ARBA00004651"/>
    </source>
</evidence>
<comment type="catalytic activity">
    <reaction evidence="20">
        <text>[GlcNAc-(1-&gt;4)-Mur2Ac(oyl-L-Ala-gamma-D-Glu-L-Lys-D-Ala-D-Ala)](n)-di-trans,octa-cis-undecaprenyl diphosphate + beta-D-GlcNAc-(1-&gt;4)-Mur2Ac(oyl-L-Ala-gamma-D-Glu-L-Lys-D-Ala-D-Ala)-di-trans,octa-cis-undecaprenyl diphosphate = [GlcNAc-(1-&gt;4)-Mur2Ac(oyl-L-Ala-gamma-D-Glu-L-Lys-D-Ala-D-Ala)](n+1)-di-trans,octa-cis-undecaprenyl diphosphate + di-trans,octa-cis-undecaprenyl diphosphate + H(+)</text>
        <dbReference type="Rhea" id="RHEA:23708"/>
        <dbReference type="Rhea" id="RHEA-COMP:9602"/>
        <dbReference type="Rhea" id="RHEA-COMP:9603"/>
        <dbReference type="ChEBI" id="CHEBI:15378"/>
        <dbReference type="ChEBI" id="CHEBI:58405"/>
        <dbReference type="ChEBI" id="CHEBI:60033"/>
        <dbReference type="ChEBI" id="CHEBI:78435"/>
        <dbReference type="EC" id="2.4.99.28"/>
    </reaction>
</comment>
<dbReference type="InterPro" id="IPR013437">
    <property type="entry name" value="FtsW"/>
</dbReference>
<evidence type="ECO:0000256" key="16">
    <source>
        <dbReference type="ARBA" id="ARBA00038053"/>
    </source>
</evidence>
<evidence type="ECO:0000256" key="5">
    <source>
        <dbReference type="ARBA" id="ARBA00022676"/>
    </source>
</evidence>
<dbReference type="GO" id="GO:0071555">
    <property type="term" value="P:cell wall organization"/>
    <property type="evidence" value="ECO:0007669"/>
    <property type="project" value="UniProtKB-KW"/>
</dbReference>
<dbReference type="GO" id="GO:0008955">
    <property type="term" value="F:peptidoglycan glycosyltransferase activity"/>
    <property type="evidence" value="ECO:0007669"/>
    <property type="project" value="UniProtKB-EC"/>
</dbReference>
<feature type="region of interest" description="Disordered" evidence="22">
    <location>
        <begin position="422"/>
        <end position="447"/>
    </location>
</feature>
<keyword evidence="11 23" id="KW-0472">Membrane</keyword>
<evidence type="ECO:0000256" key="2">
    <source>
        <dbReference type="ARBA" id="ARBA00004752"/>
    </source>
</evidence>
<dbReference type="EC" id="2.4.99.28" evidence="19"/>
<evidence type="ECO:0000256" key="3">
    <source>
        <dbReference type="ARBA" id="ARBA00022475"/>
    </source>
</evidence>
<evidence type="ECO:0000256" key="17">
    <source>
        <dbReference type="ARBA" id="ARBA00041185"/>
    </source>
</evidence>
<evidence type="ECO:0000313" key="24">
    <source>
        <dbReference type="EMBL" id="QNN53091.1"/>
    </source>
</evidence>
<evidence type="ECO:0000256" key="20">
    <source>
        <dbReference type="ARBA" id="ARBA00049902"/>
    </source>
</evidence>
<evidence type="ECO:0000256" key="14">
    <source>
        <dbReference type="ARBA" id="ARBA00032370"/>
    </source>
</evidence>
<feature type="compositionally biased region" description="Polar residues" evidence="22">
    <location>
        <begin position="1"/>
        <end position="13"/>
    </location>
</feature>
<feature type="region of interest" description="Disordered" evidence="22">
    <location>
        <begin position="1"/>
        <end position="31"/>
    </location>
</feature>
<evidence type="ECO:0000256" key="23">
    <source>
        <dbReference type="SAM" id="Phobius"/>
    </source>
</evidence>